<organism evidence="2">
    <name type="scientific">freshwater metagenome</name>
    <dbReference type="NCBI Taxonomy" id="449393"/>
    <lineage>
        <taxon>unclassified sequences</taxon>
        <taxon>metagenomes</taxon>
        <taxon>ecological metagenomes</taxon>
    </lineage>
</organism>
<dbReference type="Gene3D" id="2.70.70.10">
    <property type="entry name" value="Glucose Permease (Domain IIA)"/>
    <property type="match status" value="1"/>
</dbReference>
<sequence length="355" mass="37507">MNLRYSKKFLAAIVALAFILMLSISPQAFAAVKLGSPCTKPGDIKKVSGKTLMCDKKNKKLVWVVATNSISKSSPTVTKPDPNKVDPNKVDPNKVDPNKVDPNKVDPNKVDPNKVDPNKMNSGATLATGNFIVANPVDLEHVVRLSKFRSCVGHDYSPGVLAKTGANDTSIESKRSMKHYVIIDVPASPSRTVKGYAPFDGKVSLNTADGNMGIAVLITSPNGWIFEFMHVQALVADGASVKAGDLVVAAPADNAAAAGAAKNSGNTPTGANTINVFDMALYSAFMKPSIFDSPFMHFAPNVAALWSAKGFNAATTMISKDARDSAPCVTDGSWNGNFVGTAPESEYVNAVGYKP</sequence>
<evidence type="ECO:0000313" key="2">
    <source>
        <dbReference type="EMBL" id="CAB4603565.1"/>
    </source>
</evidence>
<gene>
    <name evidence="2" type="ORF">UFOPK1811_00979</name>
</gene>
<dbReference type="AlphaFoldDB" id="A0A6J6GXA4"/>
<dbReference type="EMBL" id="CAEZUJ010000040">
    <property type="protein sequence ID" value="CAB4603565.1"/>
    <property type="molecule type" value="Genomic_DNA"/>
</dbReference>
<feature type="region of interest" description="Disordered" evidence="1">
    <location>
        <begin position="72"/>
        <end position="119"/>
    </location>
</feature>
<reference evidence="2" key="1">
    <citation type="submission" date="2020-05" db="EMBL/GenBank/DDBJ databases">
        <authorList>
            <person name="Chiriac C."/>
            <person name="Salcher M."/>
            <person name="Ghai R."/>
            <person name="Kavagutti S V."/>
        </authorList>
    </citation>
    <scope>NUCLEOTIDE SEQUENCE</scope>
</reference>
<evidence type="ECO:0000256" key="1">
    <source>
        <dbReference type="SAM" id="MobiDB-lite"/>
    </source>
</evidence>
<dbReference type="CDD" id="cd12797">
    <property type="entry name" value="M23_peptidase"/>
    <property type="match status" value="1"/>
</dbReference>
<feature type="compositionally biased region" description="Basic and acidic residues" evidence="1">
    <location>
        <begin position="81"/>
        <end position="117"/>
    </location>
</feature>
<dbReference type="InterPro" id="IPR011055">
    <property type="entry name" value="Dup_hybrid_motif"/>
</dbReference>
<name>A0A6J6GXA4_9ZZZZ</name>
<protein>
    <submittedName>
        <fullName evidence="2">Unannotated protein</fullName>
    </submittedName>
</protein>
<accession>A0A6J6GXA4</accession>
<proteinExistence type="predicted"/>